<dbReference type="Proteomes" id="UP000217790">
    <property type="component" value="Unassembled WGS sequence"/>
</dbReference>
<protein>
    <submittedName>
        <fullName evidence="2">Uncharacterized protein</fullName>
    </submittedName>
</protein>
<gene>
    <name evidence="2" type="ORF">ARMGADRAFT_1084826</name>
</gene>
<evidence type="ECO:0000313" key="2">
    <source>
        <dbReference type="EMBL" id="PBK88172.1"/>
    </source>
</evidence>
<dbReference type="EMBL" id="KZ293674">
    <property type="protein sequence ID" value="PBK88172.1"/>
    <property type="molecule type" value="Genomic_DNA"/>
</dbReference>
<reference evidence="3" key="1">
    <citation type="journal article" date="2017" name="Nat. Ecol. Evol.">
        <title>Genome expansion and lineage-specific genetic innovations in the forest pathogenic fungi Armillaria.</title>
        <authorList>
            <person name="Sipos G."/>
            <person name="Prasanna A.N."/>
            <person name="Walter M.C."/>
            <person name="O'Connor E."/>
            <person name="Balint B."/>
            <person name="Krizsan K."/>
            <person name="Kiss B."/>
            <person name="Hess J."/>
            <person name="Varga T."/>
            <person name="Slot J."/>
            <person name="Riley R."/>
            <person name="Boka B."/>
            <person name="Rigling D."/>
            <person name="Barry K."/>
            <person name="Lee J."/>
            <person name="Mihaltcheva S."/>
            <person name="LaButti K."/>
            <person name="Lipzen A."/>
            <person name="Waldron R."/>
            <person name="Moloney N.M."/>
            <person name="Sperisen C."/>
            <person name="Kredics L."/>
            <person name="Vagvoelgyi C."/>
            <person name="Patrignani A."/>
            <person name="Fitzpatrick D."/>
            <person name="Nagy I."/>
            <person name="Doyle S."/>
            <person name="Anderson J.B."/>
            <person name="Grigoriev I.V."/>
            <person name="Gueldener U."/>
            <person name="Muensterkoetter M."/>
            <person name="Nagy L.G."/>
        </authorList>
    </citation>
    <scope>NUCLEOTIDE SEQUENCE [LARGE SCALE GENOMIC DNA]</scope>
    <source>
        <strain evidence="3">Ar21-2</strain>
    </source>
</reference>
<feature type="compositionally biased region" description="Polar residues" evidence="1">
    <location>
        <begin position="418"/>
        <end position="430"/>
    </location>
</feature>
<organism evidence="2 3">
    <name type="scientific">Armillaria gallica</name>
    <name type="common">Bulbous honey fungus</name>
    <name type="synonym">Armillaria bulbosa</name>
    <dbReference type="NCBI Taxonomy" id="47427"/>
    <lineage>
        <taxon>Eukaryota</taxon>
        <taxon>Fungi</taxon>
        <taxon>Dikarya</taxon>
        <taxon>Basidiomycota</taxon>
        <taxon>Agaricomycotina</taxon>
        <taxon>Agaricomycetes</taxon>
        <taxon>Agaricomycetidae</taxon>
        <taxon>Agaricales</taxon>
        <taxon>Marasmiineae</taxon>
        <taxon>Physalacriaceae</taxon>
        <taxon>Armillaria</taxon>
    </lineage>
</organism>
<feature type="compositionally biased region" description="Pro residues" evidence="1">
    <location>
        <begin position="433"/>
        <end position="445"/>
    </location>
</feature>
<feature type="compositionally biased region" description="Low complexity" evidence="1">
    <location>
        <begin position="1"/>
        <end position="10"/>
    </location>
</feature>
<dbReference type="InParanoid" id="A0A2H3D9R9"/>
<feature type="region of interest" description="Disordered" evidence="1">
    <location>
        <begin position="417"/>
        <end position="476"/>
    </location>
</feature>
<dbReference type="STRING" id="47427.A0A2H3D9R9"/>
<accession>A0A2H3D9R9</accession>
<feature type="region of interest" description="Disordered" evidence="1">
    <location>
        <begin position="1"/>
        <end position="30"/>
    </location>
</feature>
<dbReference type="OrthoDB" id="3123182at2759"/>
<evidence type="ECO:0000313" key="3">
    <source>
        <dbReference type="Proteomes" id="UP000217790"/>
    </source>
</evidence>
<dbReference type="AlphaFoldDB" id="A0A2H3D9R9"/>
<sequence>MSSHSSHHQSTATHPYPYQVKESQQSMSTLTSSMGEMKKTFLGRWKSAFQKEAMESLPEQGTLLSSFLPATPPITKALPAIPSIQHDPLLPLMQQTWQGTSYDLAWASGHPGDSPADSTFKLDILWDNINLPYTTFFPRQGNPYQARTPDLEYSTIHWDQPIQITKQSPTPPILTRESTPECYRPELIPGYNSNTGLSQYNRDRREAEWAGSPQKEPFTTLAATPVPRYSPPQSMSTVIHGEAPALLQPCPKRSPIHPQLITLITTPRALYLLSTGKLTEIPEILFHAPLLDLFNHFLKELIEDPHWVITPAGMDYTHYGYEYILKEEARHFTCIAYNMIHQEQSIEVPTRYQWLQVDLSSVATTLEPMNNSLPVPPQWATMLTYAYAVPSYIYPQGYGPPSLQGPSRLFAAAGIHSEGTSGQPQPTNKLQPPGGPPRPPAPPVGPMRWVPPRYPPPPGPPDPPALWVLAPDDQEP</sequence>
<keyword evidence="3" id="KW-1185">Reference proteome</keyword>
<name>A0A2H3D9R9_ARMGA</name>
<evidence type="ECO:0000256" key="1">
    <source>
        <dbReference type="SAM" id="MobiDB-lite"/>
    </source>
</evidence>
<proteinExistence type="predicted"/>
<feature type="compositionally biased region" description="Pro residues" evidence="1">
    <location>
        <begin position="452"/>
        <end position="464"/>
    </location>
</feature>